<accession>A0A060W8D9</accession>
<keyword evidence="1" id="KW-0812">Transmembrane</keyword>
<evidence type="ECO:0000313" key="2">
    <source>
        <dbReference type="EMBL" id="CDQ63387.1"/>
    </source>
</evidence>
<protein>
    <submittedName>
        <fullName evidence="2">Uncharacterized protein</fullName>
    </submittedName>
</protein>
<evidence type="ECO:0000313" key="3">
    <source>
        <dbReference type="Proteomes" id="UP000193380"/>
    </source>
</evidence>
<feature type="transmembrane region" description="Helical" evidence="1">
    <location>
        <begin position="54"/>
        <end position="73"/>
    </location>
</feature>
<dbReference type="AlphaFoldDB" id="A0A060W8D9"/>
<gene>
    <name evidence="2" type="ORF">GSONMT00069096001</name>
</gene>
<reference evidence="2" key="2">
    <citation type="submission" date="2014-03" db="EMBL/GenBank/DDBJ databases">
        <authorList>
            <person name="Genoscope - CEA"/>
        </authorList>
    </citation>
    <scope>NUCLEOTIDE SEQUENCE</scope>
</reference>
<keyword evidence="1" id="KW-1133">Transmembrane helix</keyword>
<keyword evidence="1" id="KW-0472">Membrane</keyword>
<dbReference type="Proteomes" id="UP000193380">
    <property type="component" value="Unassembled WGS sequence"/>
</dbReference>
<name>A0A060W8D9_ONCMY</name>
<dbReference type="EMBL" id="FR904440">
    <property type="protein sequence ID" value="CDQ63387.1"/>
    <property type="molecule type" value="Genomic_DNA"/>
</dbReference>
<sequence length="149" mass="16309">MGTNLSGNGTGAEGNNRSLLEAKFNNVMTLCAMVPLLAFTCLNSVLHQRIPQKFRIMGSLAVILVVFLLTAILVKIEMAPLPFFTLTMIKIVIINWNSRKINQANHENRGLKRSWTRELFGCMSEGSIDGLSGGSISITAGRSQRQTGQ</sequence>
<dbReference type="PaxDb" id="8022-A0A060W8D9"/>
<organism evidence="2 3">
    <name type="scientific">Oncorhynchus mykiss</name>
    <name type="common">Rainbow trout</name>
    <name type="synonym">Salmo gairdneri</name>
    <dbReference type="NCBI Taxonomy" id="8022"/>
    <lineage>
        <taxon>Eukaryota</taxon>
        <taxon>Metazoa</taxon>
        <taxon>Chordata</taxon>
        <taxon>Craniata</taxon>
        <taxon>Vertebrata</taxon>
        <taxon>Euteleostomi</taxon>
        <taxon>Actinopterygii</taxon>
        <taxon>Neopterygii</taxon>
        <taxon>Teleostei</taxon>
        <taxon>Protacanthopterygii</taxon>
        <taxon>Salmoniformes</taxon>
        <taxon>Salmonidae</taxon>
        <taxon>Salmoninae</taxon>
        <taxon>Oncorhynchus</taxon>
    </lineage>
</organism>
<feature type="transmembrane region" description="Helical" evidence="1">
    <location>
        <begin position="24"/>
        <end position="42"/>
    </location>
</feature>
<evidence type="ECO:0000256" key="1">
    <source>
        <dbReference type="SAM" id="Phobius"/>
    </source>
</evidence>
<reference evidence="2" key="1">
    <citation type="journal article" date="2014" name="Nat. Commun.">
        <title>The rainbow trout genome provides novel insights into evolution after whole-genome duplication in vertebrates.</title>
        <authorList>
            <person name="Berthelot C."/>
            <person name="Brunet F."/>
            <person name="Chalopin D."/>
            <person name="Juanchich A."/>
            <person name="Bernard M."/>
            <person name="Noel B."/>
            <person name="Bento P."/>
            <person name="Da Silva C."/>
            <person name="Labadie K."/>
            <person name="Alberti A."/>
            <person name="Aury J.M."/>
            <person name="Louis A."/>
            <person name="Dehais P."/>
            <person name="Bardou P."/>
            <person name="Montfort J."/>
            <person name="Klopp C."/>
            <person name="Cabau C."/>
            <person name="Gaspin C."/>
            <person name="Thorgaard G.H."/>
            <person name="Boussaha M."/>
            <person name="Quillet E."/>
            <person name="Guyomard R."/>
            <person name="Galiana D."/>
            <person name="Bobe J."/>
            <person name="Volff J.N."/>
            <person name="Genet C."/>
            <person name="Wincker P."/>
            <person name="Jaillon O."/>
            <person name="Roest Crollius H."/>
            <person name="Guiguen Y."/>
        </authorList>
    </citation>
    <scope>NUCLEOTIDE SEQUENCE [LARGE SCALE GENOMIC DNA]</scope>
</reference>
<proteinExistence type="predicted"/>